<protein>
    <submittedName>
        <fullName evidence="1">Uncharacterized protein</fullName>
    </submittedName>
</protein>
<evidence type="ECO:0000313" key="1">
    <source>
        <dbReference type="EMBL" id="GFC88854.1"/>
    </source>
</evidence>
<feature type="non-terminal residue" evidence="1">
    <location>
        <position position="1"/>
    </location>
</feature>
<gene>
    <name evidence="1" type="ORF">Tci_860824</name>
</gene>
<dbReference type="AlphaFoldDB" id="A0A699RYP2"/>
<accession>A0A699RYP2</accession>
<proteinExistence type="predicted"/>
<reference evidence="1" key="1">
    <citation type="journal article" date="2019" name="Sci. Rep.">
        <title>Draft genome of Tanacetum cinerariifolium, the natural source of mosquito coil.</title>
        <authorList>
            <person name="Yamashiro T."/>
            <person name="Shiraishi A."/>
            <person name="Satake H."/>
            <person name="Nakayama K."/>
        </authorList>
    </citation>
    <scope>NUCLEOTIDE SEQUENCE</scope>
</reference>
<organism evidence="1">
    <name type="scientific">Tanacetum cinerariifolium</name>
    <name type="common">Dalmatian daisy</name>
    <name type="synonym">Chrysanthemum cinerariifolium</name>
    <dbReference type="NCBI Taxonomy" id="118510"/>
    <lineage>
        <taxon>Eukaryota</taxon>
        <taxon>Viridiplantae</taxon>
        <taxon>Streptophyta</taxon>
        <taxon>Embryophyta</taxon>
        <taxon>Tracheophyta</taxon>
        <taxon>Spermatophyta</taxon>
        <taxon>Magnoliopsida</taxon>
        <taxon>eudicotyledons</taxon>
        <taxon>Gunneridae</taxon>
        <taxon>Pentapetalae</taxon>
        <taxon>asterids</taxon>
        <taxon>campanulids</taxon>
        <taxon>Asterales</taxon>
        <taxon>Asteraceae</taxon>
        <taxon>Asteroideae</taxon>
        <taxon>Anthemideae</taxon>
        <taxon>Anthemidinae</taxon>
        <taxon>Tanacetum</taxon>
    </lineage>
</organism>
<name>A0A699RYP2_TANCI</name>
<sequence>WANEFHQDKASSVRVPAANFTLQSSVQLLRENTDSVRLNQRMWPTAPSVPLKLKV</sequence>
<comment type="caution">
    <text evidence="1">The sequence shown here is derived from an EMBL/GenBank/DDBJ whole genome shotgun (WGS) entry which is preliminary data.</text>
</comment>
<dbReference type="EMBL" id="BKCJ011117779">
    <property type="protein sequence ID" value="GFC88854.1"/>
    <property type="molecule type" value="Genomic_DNA"/>
</dbReference>